<dbReference type="InterPro" id="IPR015168">
    <property type="entry name" value="SsuA/THI5"/>
</dbReference>
<dbReference type="PROSITE" id="PS51318">
    <property type="entry name" value="TAT"/>
    <property type="match status" value="1"/>
</dbReference>
<evidence type="ECO:0000313" key="3">
    <source>
        <dbReference type="Proteomes" id="UP000254889"/>
    </source>
</evidence>
<proteinExistence type="predicted"/>
<dbReference type="OrthoDB" id="7374754at2"/>
<dbReference type="PANTHER" id="PTHR30024">
    <property type="entry name" value="ALIPHATIC SULFONATES-BINDING PROTEIN-RELATED"/>
    <property type="match status" value="1"/>
</dbReference>
<accession>A0A345ZYE5</accession>
<dbReference type="Gene3D" id="3.40.190.10">
    <property type="entry name" value="Periplasmic binding protein-like II"/>
    <property type="match status" value="2"/>
</dbReference>
<dbReference type="EMBL" id="CP031417">
    <property type="protein sequence ID" value="AXK81942.1"/>
    <property type="molecule type" value="Genomic_DNA"/>
</dbReference>
<organism evidence="2 3">
    <name type="scientific">Pseudolabrys taiwanensis</name>
    <dbReference type="NCBI Taxonomy" id="331696"/>
    <lineage>
        <taxon>Bacteria</taxon>
        <taxon>Pseudomonadati</taxon>
        <taxon>Pseudomonadota</taxon>
        <taxon>Alphaproteobacteria</taxon>
        <taxon>Hyphomicrobiales</taxon>
        <taxon>Xanthobacteraceae</taxon>
        <taxon>Pseudolabrys</taxon>
    </lineage>
</organism>
<evidence type="ECO:0000259" key="1">
    <source>
        <dbReference type="Pfam" id="PF09084"/>
    </source>
</evidence>
<dbReference type="AlphaFoldDB" id="A0A345ZYE5"/>
<dbReference type="KEGG" id="ptaw:DW352_16265"/>
<dbReference type="Pfam" id="PF09084">
    <property type="entry name" value="NMT1"/>
    <property type="match status" value="1"/>
</dbReference>
<protein>
    <submittedName>
        <fullName evidence="2">ABC transporter substrate-binding protein</fullName>
    </submittedName>
</protein>
<keyword evidence="3" id="KW-1185">Reference proteome</keyword>
<dbReference type="SUPFAM" id="SSF53850">
    <property type="entry name" value="Periplasmic binding protein-like II"/>
    <property type="match status" value="1"/>
</dbReference>
<feature type="domain" description="SsuA/THI5-like" evidence="1">
    <location>
        <begin position="49"/>
        <end position="254"/>
    </location>
</feature>
<dbReference type="PANTHER" id="PTHR30024:SF42">
    <property type="entry name" value="ALIPHATIC SULFONATES-BINDING PROTEIN-RELATED"/>
    <property type="match status" value="1"/>
</dbReference>
<dbReference type="InterPro" id="IPR006311">
    <property type="entry name" value="TAT_signal"/>
</dbReference>
<gene>
    <name evidence="2" type="ORF">DW352_16265</name>
</gene>
<evidence type="ECO:0000313" key="2">
    <source>
        <dbReference type="EMBL" id="AXK81942.1"/>
    </source>
</evidence>
<sequence length="329" mass="36123">MRTLNRGITRRHVIAAGGAGVLAAGVGLRPAFAADTIRQGYQTNMWGMPTYYLMRSGYLEKHGIKFEEFGVPSGNLTMQQMVARQVDLGTYAGPSFALGHDKGGLIAIAMIEYVGKTARVIARKDLGITKVEQLKGLKVANQTGSSVANIFVDQIAPKAGLKKGDFQEVRMNVNDMVAAMAAKTVDAMVNVEPYNAIAEADGTGVSISEFYEFDKMPVFMAATPDFIAKSPDTAVAYLKAWLDVAKDFKNEPKKVADAIYEFYTSKGYQLSKDTFAKALARVEVQPGWPDDLKPYMTHHAQILLDTKKIKAIPDWDKAFRMDFLKKAMA</sequence>
<dbReference type="RefSeq" id="WP_115692321.1">
    <property type="nucleotide sequence ID" value="NZ_CP031417.1"/>
</dbReference>
<reference evidence="2 3" key="1">
    <citation type="submission" date="2018-07" db="EMBL/GenBank/DDBJ databases">
        <authorList>
            <person name="Quirk P.G."/>
            <person name="Krulwich T.A."/>
        </authorList>
    </citation>
    <scope>NUCLEOTIDE SEQUENCE [LARGE SCALE GENOMIC DNA]</scope>
    <source>
        <strain evidence="2 3">CC-BB4</strain>
    </source>
</reference>
<dbReference type="Proteomes" id="UP000254889">
    <property type="component" value="Chromosome"/>
</dbReference>
<name>A0A345ZYE5_9HYPH</name>